<dbReference type="RefSeq" id="WP_344242448.1">
    <property type="nucleotide sequence ID" value="NZ_BAAAHH010000016.1"/>
</dbReference>
<organism evidence="2 3">
    <name type="scientific">Actinocorallia libanotica</name>
    <dbReference type="NCBI Taxonomy" id="46162"/>
    <lineage>
        <taxon>Bacteria</taxon>
        <taxon>Bacillati</taxon>
        <taxon>Actinomycetota</taxon>
        <taxon>Actinomycetes</taxon>
        <taxon>Streptosporangiales</taxon>
        <taxon>Thermomonosporaceae</taxon>
        <taxon>Actinocorallia</taxon>
    </lineage>
</organism>
<keyword evidence="1" id="KW-1133">Transmembrane helix</keyword>
<evidence type="ECO:0000313" key="2">
    <source>
        <dbReference type="EMBL" id="GAA0955608.1"/>
    </source>
</evidence>
<dbReference type="EMBL" id="BAAAHH010000016">
    <property type="protein sequence ID" value="GAA0955608.1"/>
    <property type="molecule type" value="Genomic_DNA"/>
</dbReference>
<comment type="caution">
    <text evidence="2">The sequence shown here is derived from an EMBL/GenBank/DDBJ whole genome shotgun (WGS) entry which is preliminary data.</text>
</comment>
<keyword evidence="1" id="KW-0472">Membrane</keyword>
<accession>A0ABN1REF6</accession>
<dbReference type="Proteomes" id="UP001500665">
    <property type="component" value="Unassembled WGS sequence"/>
</dbReference>
<name>A0ABN1REF6_9ACTN</name>
<sequence length="361" mass="37606">MRHPTDGTLRRLLDEPDGVADADREHVAGCQACLSGLAAVREDAVAVGAAVRFEVAPDVDEGWPRLSRAAAADEPRRVAAARASRWRAWLRSPVAAVAGAAAILTGVGAAAAADWLQVFRTERVAPVTISQADFLQLPELSAYGEVAIKEKADRRAVPDADAAREATGLPVPLVADPPRGVTGEPTFQVGDKVSATFTFSTSKAARTAEAVGEKLPPPPPGLDGSRFRLTAGPGLVAIWSEARGVPALMVGRAVAPRAYSSGVPFETARDYLLAMPGLPETVASQLRGFSGQGTTLPLVVKAWKQTTRTADVNGVPGTVLTTRDGVMAGVLWVDGGFVTGVVGSLSADEVLAVARGLRWEP</sequence>
<keyword evidence="1" id="KW-0812">Transmembrane</keyword>
<protein>
    <recommendedName>
        <fullName evidence="4">Zinc finger protein</fullName>
    </recommendedName>
</protein>
<feature type="transmembrane region" description="Helical" evidence="1">
    <location>
        <begin position="94"/>
        <end position="116"/>
    </location>
</feature>
<evidence type="ECO:0008006" key="4">
    <source>
        <dbReference type="Google" id="ProtNLM"/>
    </source>
</evidence>
<proteinExistence type="predicted"/>
<keyword evidence="3" id="KW-1185">Reference proteome</keyword>
<gene>
    <name evidence="2" type="ORF">GCM10009550_40720</name>
</gene>
<evidence type="ECO:0000313" key="3">
    <source>
        <dbReference type="Proteomes" id="UP001500665"/>
    </source>
</evidence>
<evidence type="ECO:0000256" key="1">
    <source>
        <dbReference type="SAM" id="Phobius"/>
    </source>
</evidence>
<reference evidence="2 3" key="1">
    <citation type="journal article" date="2019" name="Int. J. Syst. Evol. Microbiol.">
        <title>The Global Catalogue of Microorganisms (GCM) 10K type strain sequencing project: providing services to taxonomists for standard genome sequencing and annotation.</title>
        <authorList>
            <consortium name="The Broad Institute Genomics Platform"/>
            <consortium name="The Broad Institute Genome Sequencing Center for Infectious Disease"/>
            <person name="Wu L."/>
            <person name="Ma J."/>
        </authorList>
    </citation>
    <scope>NUCLEOTIDE SEQUENCE [LARGE SCALE GENOMIC DNA]</scope>
    <source>
        <strain evidence="2 3">JCM 10696</strain>
    </source>
</reference>